<feature type="domain" description="HTH tetR-type" evidence="3">
    <location>
        <begin position="6"/>
        <end position="66"/>
    </location>
</feature>
<dbReference type="PROSITE" id="PS50977">
    <property type="entry name" value="HTH_TETR_2"/>
    <property type="match status" value="1"/>
</dbReference>
<organism evidence="4 5">
    <name type="scientific">Evansella tamaricis</name>
    <dbReference type="NCBI Taxonomy" id="2069301"/>
    <lineage>
        <taxon>Bacteria</taxon>
        <taxon>Bacillati</taxon>
        <taxon>Bacillota</taxon>
        <taxon>Bacilli</taxon>
        <taxon>Bacillales</taxon>
        <taxon>Bacillaceae</taxon>
        <taxon>Evansella</taxon>
    </lineage>
</organism>
<keyword evidence="5" id="KW-1185">Reference proteome</keyword>
<reference evidence="4 5" key="1">
    <citation type="submission" date="2021-06" db="EMBL/GenBank/DDBJ databases">
        <title>Bacillus sp. RD4P76, an endophyte from a halophyte.</title>
        <authorList>
            <person name="Sun J.-Q."/>
        </authorList>
    </citation>
    <scope>NUCLEOTIDE SEQUENCE [LARGE SCALE GENOMIC DNA]</scope>
    <source>
        <strain evidence="4 5">CGMCC 1.15917</strain>
    </source>
</reference>
<evidence type="ECO:0000259" key="3">
    <source>
        <dbReference type="PROSITE" id="PS50977"/>
    </source>
</evidence>
<dbReference type="InterPro" id="IPR001647">
    <property type="entry name" value="HTH_TetR"/>
</dbReference>
<dbReference type="RefSeq" id="WP_217065227.1">
    <property type="nucleotide sequence ID" value="NZ_JAHQCS010000068.1"/>
</dbReference>
<evidence type="ECO:0000256" key="2">
    <source>
        <dbReference type="PROSITE-ProRule" id="PRU00335"/>
    </source>
</evidence>
<feature type="DNA-binding region" description="H-T-H motif" evidence="2">
    <location>
        <begin position="29"/>
        <end position="48"/>
    </location>
</feature>
<gene>
    <name evidence="4" type="ORF">KS419_06350</name>
</gene>
<proteinExistence type="predicted"/>
<evidence type="ECO:0000256" key="1">
    <source>
        <dbReference type="ARBA" id="ARBA00023125"/>
    </source>
</evidence>
<accession>A0ABS6JCW0</accession>
<comment type="caution">
    <text evidence="4">The sequence shown here is derived from an EMBL/GenBank/DDBJ whole genome shotgun (WGS) entry which is preliminary data.</text>
</comment>
<evidence type="ECO:0000313" key="5">
    <source>
        <dbReference type="Proteomes" id="UP000784880"/>
    </source>
</evidence>
<dbReference type="EMBL" id="JAHQCS010000068">
    <property type="protein sequence ID" value="MBU9711348.1"/>
    <property type="molecule type" value="Genomic_DNA"/>
</dbReference>
<protein>
    <submittedName>
        <fullName evidence="4">TetR/AcrR family transcriptional regulator</fullName>
    </submittedName>
</protein>
<sequence>MAPKNKFTKEQIIDCAFDIAKVNGINSITIRKVAENLGSSIAPIYVNFNNVEELKREVIRKLIKVSNDILGKQDSGNPFLDLGVASILAAKKYRALFTDFILNPNTYLEEYDRGMEQTILAKIQSDQSLQGFSEEEVMTIFLKMKIFQTGLSIMVGNNLLPKELGEEQIINLLEGTGHDIITAARLRKENNND</sequence>
<keyword evidence="1 2" id="KW-0238">DNA-binding</keyword>
<name>A0ABS6JCW0_9BACI</name>
<dbReference type="Proteomes" id="UP000784880">
    <property type="component" value="Unassembled WGS sequence"/>
</dbReference>
<evidence type="ECO:0000313" key="4">
    <source>
        <dbReference type="EMBL" id="MBU9711348.1"/>
    </source>
</evidence>